<name>A0A375C4R2_9BURK</name>
<evidence type="ECO:0000256" key="3">
    <source>
        <dbReference type="SAM" id="MobiDB-lite"/>
    </source>
</evidence>
<evidence type="ECO:0000256" key="4">
    <source>
        <dbReference type="SAM" id="Phobius"/>
    </source>
</evidence>
<feature type="region of interest" description="Disordered" evidence="3">
    <location>
        <begin position="11"/>
        <end position="36"/>
    </location>
</feature>
<keyword evidence="4" id="KW-0812">Transmembrane</keyword>
<feature type="transmembrane region" description="Helical" evidence="4">
    <location>
        <begin position="58"/>
        <end position="76"/>
    </location>
</feature>
<comment type="subcellular location">
    <subcellularLocation>
        <location evidence="1">Cell envelope</location>
    </subcellularLocation>
</comment>
<dbReference type="EMBL" id="OFSQ01000034">
    <property type="protein sequence ID" value="SOY62457.1"/>
    <property type="molecule type" value="Genomic_DNA"/>
</dbReference>
<protein>
    <recommendedName>
        <fullName evidence="6">Multidrug resistance efflux pump</fullName>
    </recommendedName>
</protein>
<dbReference type="PANTHER" id="PTHR30386">
    <property type="entry name" value="MEMBRANE FUSION SUBUNIT OF EMRAB-TOLC MULTIDRUG EFFLUX PUMP"/>
    <property type="match status" value="1"/>
</dbReference>
<keyword evidence="4" id="KW-0472">Membrane</keyword>
<dbReference type="InterPro" id="IPR050739">
    <property type="entry name" value="MFP"/>
</dbReference>
<comment type="caution">
    <text evidence="5">The sequence shown here is derived from an EMBL/GenBank/DDBJ whole genome shotgun (WGS) entry which is preliminary data.</text>
</comment>
<feature type="compositionally biased region" description="Pro residues" evidence="3">
    <location>
        <begin position="19"/>
        <end position="29"/>
    </location>
</feature>
<evidence type="ECO:0000256" key="2">
    <source>
        <dbReference type="SAM" id="Coils"/>
    </source>
</evidence>
<evidence type="ECO:0000256" key="1">
    <source>
        <dbReference type="ARBA" id="ARBA00004196"/>
    </source>
</evidence>
<dbReference type="Proteomes" id="UP000256780">
    <property type="component" value="Chromosome CBM2587_b"/>
</dbReference>
<evidence type="ECO:0000313" key="5">
    <source>
        <dbReference type="EMBL" id="SOY62457.1"/>
    </source>
</evidence>
<gene>
    <name evidence="5" type="ORF">CBM2587_B50017</name>
</gene>
<sequence length="481" mass="51787">MLFDFCLPENNTMADQRNNPPPRPHPLTPAPLRHPQGDGLVQRPQPVAVPLWHIVPRMAGYGVVLFIIWAVLTIMFPNVFTRSSERAVVNSPVSLVTSPVEGVVMKQMVAAGQPFTANQALMVVQNPNIDRSLLVDLTGKKLDNQQRYDSAKARLESNRRLMAATEQDLQRYNSAAQREHAARVRALEARLASANAQEDQQQEVVNRNQSMQWAGAVSEAYTNASRYQLSMLSNAKAAARAELDNAIGESQASRNKVYASSTDGPSATLAQRRQVLGAEAAQLTAELEQLEAYGKSVDEMIATEQERIERLSNLEIRSPEPGTIEDLIAQPGMRVAAGATLARASNCAQTRVVAVFPRSLSDNLLPGARLNVQVDGVTTALPASVAEVLPRAPDGDQARYFVPFPPIEKNEIYVIAKLDRPLGNLPAKAGAASATTATPGTAGTAAAAAPAASAQSGHCGMGRWARVTLNQSWLGQLRASL</sequence>
<dbReference type="GO" id="GO:0030313">
    <property type="term" value="C:cell envelope"/>
    <property type="evidence" value="ECO:0007669"/>
    <property type="project" value="UniProtKB-SubCell"/>
</dbReference>
<accession>A0A375C4R2</accession>
<evidence type="ECO:0008006" key="6">
    <source>
        <dbReference type="Google" id="ProtNLM"/>
    </source>
</evidence>
<dbReference type="PANTHER" id="PTHR30386:SF19">
    <property type="entry name" value="MULTIDRUG EXPORT PROTEIN EMRA-RELATED"/>
    <property type="match status" value="1"/>
</dbReference>
<feature type="coiled-coil region" evidence="2">
    <location>
        <begin position="148"/>
        <end position="204"/>
    </location>
</feature>
<keyword evidence="2" id="KW-0175">Coiled coil</keyword>
<dbReference type="AlphaFoldDB" id="A0A375C4R2"/>
<organism evidence="5">
    <name type="scientific">Cupriavidus taiwanensis</name>
    <dbReference type="NCBI Taxonomy" id="164546"/>
    <lineage>
        <taxon>Bacteria</taxon>
        <taxon>Pseudomonadati</taxon>
        <taxon>Pseudomonadota</taxon>
        <taxon>Betaproteobacteria</taxon>
        <taxon>Burkholderiales</taxon>
        <taxon>Burkholderiaceae</taxon>
        <taxon>Cupriavidus</taxon>
    </lineage>
</organism>
<reference evidence="5" key="1">
    <citation type="submission" date="2018-01" db="EMBL/GenBank/DDBJ databases">
        <authorList>
            <person name="Clerissi C."/>
        </authorList>
    </citation>
    <scope>NUCLEOTIDE SEQUENCE</scope>
    <source>
        <strain evidence="5">Cupriavidus sp. LMG 19464</strain>
    </source>
</reference>
<keyword evidence="4" id="KW-1133">Transmembrane helix</keyword>
<proteinExistence type="predicted"/>